<reference evidence="1 2" key="1">
    <citation type="journal article" date="2020" name="Mol. Plant">
        <title>The Chromosome-Based Rubber Tree Genome Provides New Insights into Spurge Genome Evolution and Rubber Biosynthesis.</title>
        <authorList>
            <person name="Liu J."/>
            <person name="Shi C."/>
            <person name="Shi C.C."/>
            <person name="Li W."/>
            <person name="Zhang Q.J."/>
            <person name="Zhang Y."/>
            <person name="Li K."/>
            <person name="Lu H.F."/>
            <person name="Shi C."/>
            <person name="Zhu S.T."/>
            <person name="Xiao Z.Y."/>
            <person name="Nan H."/>
            <person name="Yue Y."/>
            <person name="Zhu X.G."/>
            <person name="Wu Y."/>
            <person name="Hong X.N."/>
            <person name="Fan G.Y."/>
            <person name="Tong Y."/>
            <person name="Zhang D."/>
            <person name="Mao C.L."/>
            <person name="Liu Y.L."/>
            <person name="Hao S.J."/>
            <person name="Liu W.Q."/>
            <person name="Lv M.Q."/>
            <person name="Zhang H.B."/>
            <person name="Liu Y."/>
            <person name="Hu-Tang G.R."/>
            <person name="Wang J.P."/>
            <person name="Wang J.H."/>
            <person name="Sun Y.H."/>
            <person name="Ni S.B."/>
            <person name="Chen W.B."/>
            <person name="Zhang X.C."/>
            <person name="Jiao Y.N."/>
            <person name="Eichler E.E."/>
            <person name="Li G.H."/>
            <person name="Liu X."/>
            <person name="Gao L.Z."/>
        </authorList>
    </citation>
    <scope>NUCLEOTIDE SEQUENCE [LARGE SCALE GENOMIC DNA]</scope>
    <source>
        <strain evidence="2">cv. GT1</strain>
        <tissue evidence="1">Leaf</tissue>
    </source>
</reference>
<evidence type="ECO:0000313" key="1">
    <source>
        <dbReference type="EMBL" id="KAF2291505.1"/>
    </source>
</evidence>
<protein>
    <submittedName>
        <fullName evidence="1">Uncharacterized protein</fullName>
    </submittedName>
</protein>
<accession>A0A6A6KTK2</accession>
<keyword evidence="2" id="KW-1185">Reference proteome</keyword>
<sequence length="116" mass="12438">MSSLEGKSPTAEPLLLPEDVACNMLLVALQAVGPSESVGRHHESLADNSEKLGALDIAEESLVDSSQESRKDLRTHWFANPSGDAIQEPANLDSSIPYIVFILANTRAVNRLSDPA</sequence>
<organism evidence="1 2">
    <name type="scientific">Hevea brasiliensis</name>
    <name type="common">Para rubber tree</name>
    <name type="synonym">Siphonia brasiliensis</name>
    <dbReference type="NCBI Taxonomy" id="3981"/>
    <lineage>
        <taxon>Eukaryota</taxon>
        <taxon>Viridiplantae</taxon>
        <taxon>Streptophyta</taxon>
        <taxon>Embryophyta</taxon>
        <taxon>Tracheophyta</taxon>
        <taxon>Spermatophyta</taxon>
        <taxon>Magnoliopsida</taxon>
        <taxon>eudicotyledons</taxon>
        <taxon>Gunneridae</taxon>
        <taxon>Pentapetalae</taxon>
        <taxon>rosids</taxon>
        <taxon>fabids</taxon>
        <taxon>Malpighiales</taxon>
        <taxon>Euphorbiaceae</taxon>
        <taxon>Crotonoideae</taxon>
        <taxon>Micrandreae</taxon>
        <taxon>Hevea</taxon>
    </lineage>
</organism>
<proteinExistence type="predicted"/>
<gene>
    <name evidence="1" type="ORF">GH714_024922</name>
</gene>
<dbReference type="EMBL" id="JAAGAX010000015">
    <property type="protein sequence ID" value="KAF2291505.1"/>
    <property type="molecule type" value="Genomic_DNA"/>
</dbReference>
<comment type="caution">
    <text evidence="1">The sequence shown here is derived from an EMBL/GenBank/DDBJ whole genome shotgun (WGS) entry which is preliminary data.</text>
</comment>
<evidence type="ECO:0000313" key="2">
    <source>
        <dbReference type="Proteomes" id="UP000467840"/>
    </source>
</evidence>
<dbReference type="Proteomes" id="UP000467840">
    <property type="component" value="Chromosome 2"/>
</dbReference>
<name>A0A6A6KTK2_HEVBR</name>
<dbReference type="AlphaFoldDB" id="A0A6A6KTK2"/>